<evidence type="ECO:0000313" key="3">
    <source>
        <dbReference type="Proteomes" id="UP000008064"/>
    </source>
</evidence>
<keyword evidence="1" id="KW-0812">Transmembrane</keyword>
<gene>
    <name evidence="2" type="ORF">SERLADRAFT_388314</name>
</gene>
<protein>
    <submittedName>
        <fullName evidence="2">Uncharacterized protein</fullName>
    </submittedName>
</protein>
<dbReference type="OrthoDB" id="2562239at2759"/>
<name>F8NU41_SERL9</name>
<dbReference type="GeneID" id="18811324"/>
<dbReference type="HOGENOM" id="CLU_2711790_0_0_1"/>
<accession>F8NU41</accession>
<keyword evidence="1" id="KW-0472">Membrane</keyword>
<organism evidence="3">
    <name type="scientific">Serpula lacrymans var. lacrymans (strain S7.9)</name>
    <name type="common">Dry rot fungus</name>
    <dbReference type="NCBI Taxonomy" id="578457"/>
    <lineage>
        <taxon>Eukaryota</taxon>
        <taxon>Fungi</taxon>
        <taxon>Dikarya</taxon>
        <taxon>Basidiomycota</taxon>
        <taxon>Agaricomycotina</taxon>
        <taxon>Agaricomycetes</taxon>
        <taxon>Agaricomycetidae</taxon>
        <taxon>Boletales</taxon>
        <taxon>Coniophorineae</taxon>
        <taxon>Serpulaceae</taxon>
        <taxon>Serpula</taxon>
    </lineage>
</organism>
<proteinExistence type="predicted"/>
<feature type="transmembrane region" description="Helical" evidence="1">
    <location>
        <begin position="20"/>
        <end position="42"/>
    </location>
</feature>
<dbReference type="KEGG" id="sla:SERLADRAFT_388314"/>
<reference evidence="3" key="1">
    <citation type="journal article" date="2011" name="Science">
        <title>The plant cell wall-decomposing machinery underlies the functional diversity of forest fungi.</title>
        <authorList>
            <person name="Eastwood D.C."/>
            <person name="Floudas D."/>
            <person name="Binder M."/>
            <person name="Majcherczyk A."/>
            <person name="Schneider P."/>
            <person name="Aerts A."/>
            <person name="Asiegbu F.O."/>
            <person name="Baker S.E."/>
            <person name="Barry K."/>
            <person name="Bendiksby M."/>
            <person name="Blumentritt M."/>
            <person name="Coutinho P.M."/>
            <person name="Cullen D."/>
            <person name="de Vries R.P."/>
            <person name="Gathman A."/>
            <person name="Goodell B."/>
            <person name="Henrissat B."/>
            <person name="Ihrmark K."/>
            <person name="Kauserud H."/>
            <person name="Kohler A."/>
            <person name="LaButti K."/>
            <person name="Lapidus A."/>
            <person name="Lavin J.L."/>
            <person name="Lee Y.-H."/>
            <person name="Lindquist E."/>
            <person name="Lilly W."/>
            <person name="Lucas S."/>
            <person name="Morin E."/>
            <person name="Murat C."/>
            <person name="Oguiza J.A."/>
            <person name="Park J."/>
            <person name="Pisabarro A.G."/>
            <person name="Riley R."/>
            <person name="Rosling A."/>
            <person name="Salamov A."/>
            <person name="Schmidt O."/>
            <person name="Schmutz J."/>
            <person name="Skrede I."/>
            <person name="Stenlid J."/>
            <person name="Wiebenga A."/>
            <person name="Xie X."/>
            <person name="Kuees U."/>
            <person name="Hibbett D.S."/>
            <person name="Hoffmeister D."/>
            <person name="Hoegberg N."/>
            <person name="Martin F."/>
            <person name="Grigoriev I.V."/>
            <person name="Watkinson S.C."/>
        </authorList>
    </citation>
    <scope>NUCLEOTIDE SEQUENCE [LARGE SCALE GENOMIC DNA]</scope>
    <source>
        <strain evidence="3">S7.9</strain>
    </source>
</reference>
<evidence type="ECO:0000256" key="1">
    <source>
        <dbReference type="SAM" id="Phobius"/>
    </source>
</evidence>
<feature type="non-terminal residue" evidence="2">
    <location>
        <position position="73"/>
    </location>
</feature>
<feature type="transmembrane region" description="Helical" evidence="1">
    <location>
        <begin position="49"/>
        <end position="70"/>
    </location>
</feature>
<dbReference type="AlphaFoldDB" id="F8NU41"/>
<sequence>MSSNIAFPSPVGGVPFPSDFAPSVLFAVLYGLLVPVMAYRVANKKSRTFLLVGSITFSIERIVLFSLRAVQAH</sequence>
<dbReference type="RefSeq" id="XP_007317929.1">
    <property type="nucleotide sequence ID" value="XM_007317867.1"/>
</dbReference>
<dbReference type="EMBL" id="GL945433">
    <property type="protein sequence ID" value="EGO25807.1"/>
    <property type="molecule type" value="Genomic_DNA"/>
</dbReference>
<keyword evidence="1" id="KW-1133">Transmembrane helix</keyword>
<dbReference type="Proteomes" id="UP000008064">
    <property type="component" value="Unassembled WGS sequence"/>
</dbReference>
<evidence type="ECO:0000313" key="2">
    <source>
        <dbReference type="EMBL" id="EGO25807.1"/>
    </source>
</evidence>
<feature type="non-terminal residue" evidence="2">
    <location>
        <position position="1"/>
    </location>
</feature>